<evidence type="ECO:0000313" key="4">
    <source>
        <dbReference type="Proteomes" id="UP000294832"/>
    </source>
</evidence>
<dbReference type="InterPro" id="IPR006059">
    <property type="entry name" value="SBP"/>
</dbReference>
<evidence type="ECO:0000313" key="3">
    <source>
        <dbReference type="EMBL" id="TCN90596.1"/>
    </source>
</evidence>
<organism evidence="3 4">
    <name type="scientific">Shewanella fodinae</name>
    <dbReference type="NCBI Taxonomy" id="552357"/>
    <lineage>
        <taxon>Bacteria</taxon>
        <taxon>Pseudomonadati</taxon>
        <taxon>Pseudomonadota</taxon>
        <taxon>Gammaproteobacteria</taxon>
        <taxon>Alteromonadales</taxon>
        <taxon>Shewanellaceae</taxon>
        <taxon>Shewanella</taxon>
    </lineage>
</organism>
<proteinExistence type="inferred from homology"/>
<gene>
    <name evidence="3" type="ORF">EDC91_10166</name>
</gene>
<sequence>MLIVCCCLLSQSITAGTTIQLVAGEREPYIGQRLQNQGYVSEVVTQAFALSGYQVEITFYPWARALALATQGRVDGIVPVYQDTEPGTLLFSNAFPGDALGLLKHRDDPFRYSTSPTAQLEKALSPLAHSVVGVVRGGLTIPHFNQLVATEFATSDLQNLDKLYHGRVPYILIDKYTAVDLMVGHRPQYIGELEFVQPALVEKSFHVAFPLQSARSLKLLKAFNLGLQQMRQDGTLFALRAKHGLLLSSDAQTHKVKLTIGSVDNPDMRIMQRLGTVFEQQHPDIELNWVFLEESILRRRLLGDLAIADGVFDVMTIGNFETPIWARRHWLKPLKQLPNSYDLNDILPVNRAELSFQGQLFALPFYAESAMTFYRKDLFAKAGLTMPKQPTFADIETLAAKIQDPTNKLYGICLRGEPGWGGNMGLITSWVHAMGGRWFDKQWQPQLLSRPWQQTLELYQRLLRQYGQPHATQSGFIETLQLFAEGHCAIWVDATVAAGYLFDKQVSNVAETTGFASQPQGELPSQWLWIWALAIPNSSKQQQAAQRFIEWATSKSYVKLVADHEGWVAVPPGTRLSTYQHTEYQQQAPFALTVLQALQQNGEEKRTLQPVPYAGTIFVGIPEYAAFGTSVANRVAEIIDGKLSVDAALQQSQAIVLKQMQQSGYINTHQEENNKQP</sequence>
<protein>
    <submittedName>
        <fullName evidence="3">Sorbitol/mannitol transport system substrate-binding protein</fullName>
    </submittedName>
</protein>
<name>A0A4R2FL82_9GAMM</name>
<dbReference type="CDD" id="cd13585">
    <property type="entry name" value="PBP2_TMBP_like"/>
    <property type="match status" value="1"/>
</dbReference>
<dbReference type="EMBL" id="SLWF01000001">
    <property type="protein sequence ID" value="TCN90596.1"/>
    <property type="molecule type" value="Genomic_DNA"/>
</dbReference>
<dbReference type="GO" id="GO:0042597">
    <property type="term" value="C:periplasmic space"/>
    <property type="evidence" value="ECO:0007669"/>
    <property type="project" value="UniProtKB-SubCell"/>
</dbReference>
<dbReference type="InterPro" id="IPR050490">
    <property type="entry name" value="Bact_solute-bd_prot1"/>
</dbReference>
<dbReference type="PANTHER" id="PTHR43649">
    <property type="entry name" value="ARABINOSE-BINDING PROTEIN-RELATED"/>
    <property type="match status" value="1"/>
</dbReference>
<reference evidence="3 4" key="1">
    <citation type="submission" date="2019-03" db="EMBL/GenBank/DDBJ databases">
        <title>Freshwater and sediment microbial communities from various areas in North America, analyzing microbe dynamics in response to fracking.</title>
        <authorList>
            <person name="Lamendella R."/>
        </authorList>
    </citation>
    <scope>NUCLEOTIDE SEQUENCE [LARGE SCALE GENOMIC DNA]</scope>
    <source>
        <strain evidence="3 4">74A</strain>
    </source>
</reference>
<comment type="similarity">
    <text evidence="2">Belongs to the bacterial solute-binding protein 1 family.</text>
</comment>
<evidence type="ECO:0000256" key="1">
    <source>
        <dbReference type="ARBA" id="ARBA00004418"/>
    </source>
</evidence>
<dbReference type="Proteomes" id="UP000294832">
    <property type="component" value="Unassembled WGS sequence"/>
</dbReference>
<keyword evidence="4" id="KW-1185">Reference proteome</keyword>
<dbReference type="Gene3D" id="3.40.190.10">
    <property type="entry name" value="Periplasmic binding protein-like II"/>
    <property type="match status" value="4"/>
</dbReference>
<dbReference type="SUPFAM" id="SSF53850">
    <property type="entry name" value="Periplasmic binding protein-like II"/>
    <property type="match status" value="2"/>
</dbReference>
<dbReference type="PANTHER" id="PTHR43649:SF12">
    <property type="entry name" value="DIACETYLCHITOBIOSE BINDING PROTEIN DASA"/>
    <property type="match status" value="1"/>
</dbReference>
<dbReference type="AlphaFoldDB" id="A0A4R2FL82"/>
<accession>A0A4R2FL82</accession>
<evidence type="ECO:0000256" key="2">
    <source>
        <dbReference type="ARBA" id="ARBA00008520"/>
    </source>
</evidence>
<comment type="caution">
    <text evidence="3">The sequence shown here is derived from an EMBL/GenBank/DDBJ whole genome shotgun (WGS) entry which is preliminary data.</text>
</comment>
<dbReference type="Pfam" id="PF01547">
    <property type="entry name" value="SBP_bac_1"/>
    <property type="match status" value="1"/>
</dbReference>
<comment type="subcellular location">
    <subcellularLocation>
        <location evidence="1">Periplasm</location>
    </subcellularLocation>
</comment>